<feature type="compositionally biased region" description="Gly residues" evidence="1">
    <location>
        <begin position="1"/>
        <end position="33"/>
    </location>
</feature>
<evidence type="ECO:0000313" key="3">
    <source>
        <dbReference type="Proteomes" id="UP000324233"/>
    </source>
</evidence>
<name>A0A5B9W753_9BACT</name>
<dbReference type="EMBL" id="CP042997">
    <property type="protein sequence ID" value="QEH36084.1"/>
    <property type="molecule type" value="Genomic_DNA"/>
</dbReference>
<evidence type="ECO:0000256" key="1">
    <source>
        <dbReference type="SAM" id="MobiDB-lite"/>
    </source>
</evidence>
<dbReference type="Proteomes" id="UP000324233">
    <property type="component" value="Chromosome"/>
</dbReference>
<organism evidence="2 3">
    <name type="scientific">Aquisphaera giovannonii</name>
    <dbReference type="NCBI Taxonomy" id="406548"/>
    <lineage>
        <taxon>Bacteria</taxon>
        <taxon>Pseudomonadati</taxon>
        <taxon>Planctomycetota</taxon>
        <taxon>Planctomycetia</taxon>
        <taxon>Isosphaerales</taxon>
        <taxon>Isosphaeraceae</taxon>
        <taxon>Aquisphaera</taxon>
    </lineage>
</organism>
<evidence type="ECO:0000313" key="2">
    <source>
        <dbReference type="EMBL" id="QEH36084.1"/>
    </source>
</evidence>
<gene>
    <name evidence="2" type="ORF">OJF2_46440</name>
</gene>
<accession>A0A5B9W753</accession>
<keyword evidence="3" id="KW-1185">Reference proteome</keyword>
<feature type="region of interest" description="Disordered" evidence="1">
    <location>
        <begin position="1"/>
        <end position="57"/>
    </location>
</feature>
<reference evidence="2 3" key="1">
    <citation type="submission" date="2019-08" db="EMBL/GenBank/DDBJ databases">
        <title>Deep-cultivation of Planctomycetes and their phenomic and genomic characterization uncovers novel biology.</title>
        <authorList>
            <person name="Wiegand S."/>
            <person name="Jogler M."/>
            <person name="Boedeker C."/>
            <person name="Pinto D."/>
            <person name="Vollmers J."/>
            <person name="Rivas-Marin E."/>
            <person name="Kohn T."/>
            <person name="Peeters S.H."/>
            <person name="Heuer A."/>
            <person name="Rast P."/>
            <person name="Oberbeckmann S."/>
            <person name="Bunk B."/>
            <person name="Jeske O."/>
            <person name="Meyerdierks A."/>
            <person name="Storesund J.E."/>
            <person name="Kallscheuer N."/>
            <person name="Luecker S."/>
            <person name="Lage O.M."/>
            <person name="Pohl T."/>
            <person name="Merkel B.J."/>
            <person name="Hornburger P."/>
            <person name="Mueller R.-W."/>
            <person name="Bruemmer F."/>
            <person name="Labrenz M."/>
            <person name="Spormann A.M."/>
            <person name="Op den Camp H."/>
            <person name="Overmann J."/>
            <person name="Amann R."/>
            <person name="Jetten M.S.M."/>
            <person name="Mascher T."/>
            <person name="Medema M.H."/>
            <person name="Devos D.P."/>
            <person name="Kaster A.-K."/>
            <person name="Ovreas L."/>
            <person name="Rohde M."/>
            <person name="Galperin M.Y."/>
            <person name="Jogler C."/>
        </authorList>
    </citation>
    <scope>NUCLEOTIDE SEQUENCE [LARGE SCALE GENOMIC DNA]</scope>
    <source>
        <strain evidence="2 3">OJF2</strain>
    </source>
</reference>
<sequence>MPGEGAGGHAAVGESGGGRATRGNGAVGPGGKARPGPTVQFLPRSEGRVSSSEGSDR</sequence>
<feature type="compositionally biased region" description="Low complexity" evidence="1">
    <location>
        <begin position="48"/>
        <end position="57"/>
    </location>
</feature>
<dbReference type="AlphaFoldDB" id="A0A5B9W753"/>
<protein>
    <submittedName>
        <fullName evidence="2">Uncharacterized protein</fullName>
    </submittedName>
</protein>
<dbReference type="KEGG" id="agv:OJF2_46440"/>
<proteinExistence type="predicted"/>